<protein>
    <recommendedName>
        <fullName evidence="7">Ty3 transposon capsid-like protein domain-containing protein</fullName>
    </recommendedName>
</protein>
<organism evidence="5 6">
    <name type="scientific">Cuscuta campestris</name>
    <dbReference type="NCBI Taxonomy" id="132261"/>
    <lineage>
        <taxon>Eukaryota</taxon>
        <taxon>Viridiplantae</taxon>
        <taxon>Streptophyta</taxon>
        <taxon>Embryophyta</taxon>
        <taxon>Tracheophyta</taxon>
        <taxon>Spermatophyta</taxon>
        <taxon>Magnoliopsida</taxon>
        <taxon>eudicotyledons</taxon>
        <taxon>Gunneridae</taxon>
        <taxon>Pentapetalae</taxon>
        <taxon>asterids</taxon>
        <taxon>lamiids</taxon>
        <taxon>Solanales</taxon>
        <taxon>Convolvulaceae</taxon>
        <taxon>Cuscuteae</taxon>
        <taxon>Cuscuta</taxon>
        <taxon>Cuscuta subgen. Grammica</taxon>
        <taxon>Cuscuta sect. Cleistogrammica</taxon>
    </lineage>
</organism>
<accession>A0A484KUL4</accession>
<dbReference type="Pfam" id="PF08284">
    <property type="entry name" value="RVP_2"/>
    <property type="match status" value="1"/>
</dbReference>
<feature type="compositionally biased region" description="Basic and acidic residues" evidence="2">
    <location>
        <begin position="650"/>
        <end position="665"/>
    </location>
</feature>
<feature type="region of interest" description="Disordered" evidence="2">
    <location>
        <begin position="650"/>
        <end position="695"/>
    </location>
</feature>
<dbReference type="CDD" id="cd00303">
    <property type="entry name" value="retropepsin_like"/>
    <property type="match status" value="1"/>
</dbReference>
<dbReference type="InterPro" id="IPR021109">
    <property type="entry name" value="Peptidase_aspartic_dom_sf"/>
</dbReference>
<dbReference type="AlphaFoldDB" id="A0A484KUL4"/>
<evidence type="ECO:0008006" key="7">
    <source>
        <dbReference type="Google" id="ProtNLM"/>
    </source>
</evidence>
<evidence type="ECO:0000256" key="2">
    <source>
        <dbReference type="SAM" id="MobiDB-lite"/>
    </source>
</evidence>
<dbReference type="PANTHER" id="PTHR46148">
    <property type="entry name" value="CHROMO DOMAIN-CONTAINING PROTEIN"/>
    <property type="match status" value="1"/>
</dbReference>
<feature type="domain" description="Ty3 transposon capsid-like protein" evidence="3">
    <location>
        <begin position="107"/>
        <end position="233"/>
    </location>
</feature>
<name>A0A484KUL4_9ASTE</name>
<dbReference type="OrthoDB" id="1938922at2759"/>
<dbReference type="Pfam" id="PF24626">
    <property type="entry name" value="SH3_Tf2-1"/>
    <property type="match status" value="1"/>
</dbReference>
<evidence type="ECO:0000259" key="3">
    <source>
        <dbReference type="Pfam" id="PF19259"/>
    </source>
</evidence>
<dbReference type="PROSITE" id="PS00141">
    <property type="entry name" value="ASP_PROTEASE"/>
    <property type="match status" value="1"/>
</dbReference>
<feature type="domain" description="Tf2-1-like SH3-like" evidence="4">
    <location>
        <begin position="493"/>
        <end position="556"/>
    </location>
</feature>
<feature type="coiled-coil region" evidence="1">
    <location>
        <begin position="16"/>
        <end position="43"/>
    </location>
</feature>
<evidence type="ECO:0000259" key="4">
    <source>
        <dbReference type="Pfam" id="PF24626"/>
    </source>
</evidence>
<dbReference type="InterPro" id="IPR001969">
    <property type="entry name" value="Aspartic_peptidase_AS"/>
</dbReference>
<dbReference type="InterPro" id="IPR016197">
    <property type="entry name" value="Chromo-like_dom_sf"/>
</dbReference>
<dbReference type="GO" id="GO:0004190">
    <property type="term" value="F:aspartic-type endopeptidase activity"/>
    <property type="evidence" value="ECO:0007669"/>
    <property type="project" value="InterPro"/>
</dbReference>
<dbReference type="Proteomes" id="UP000595140">
    <property type="component" value="Unassembled WGS sequence"/>
</dbReference>
<dbReference type="EMBL" id="OOIL02000560">
    <property type="protein sequence ID" value="VFQ66889.1"/>
    <property type="molecule type" value="Genomic_DNA"/>
</dbReference>
<evidence type="ECO:0000256" key="1">
    <source>
        <dbReference type="SAM" id="Coils"/>
    </source>
</evidence>
<gene>
    <name evidence="5" type="ORF">CCAM_LOCUS8665</name>
</gene>
<reference evidence="5 6" key="1">
    <citation type="submission" date="2018-04" db="EMBL/GenBank/DDBJ databases">
        <authorList>
            <person name="Vogel A."/>
        </authorList>
    </citation>
    <scope>NUCLEOTIDE SEQUENCE [LARGE SCALE GENOMIC DNA]</scope>
</reference>
<feature type="region of interest" description="Disordered" evidence="2">
    <location>
        <begin position="43"/>
        <end position="74"/>
    </location>
</feature>
<evidence type="ECO:0000313" key="5">
    <source>
        <dbReference type="EMBL" id="VFQ66889.1"/>
    </source>
</evidence>
<proteinExistence type="predicted"/>
<dbReference type="Gene3D" id="2.40.70.10">
    <property type="entry name" value="Acid Proteases"/>
    <property type="match status" value="1"/>
</dbReference>
<dbReference type="InterPro" id="IPR056924">
    <property type="entry name" value="SH3_Tf2-1"/>
</dbReference>
<dbReference type="GO" id="GO:0006508">
    <property type="term" value="P:proteolysis"/>
    <property type="evidence" value="ECO:0007669"/>
    <property type="project" value="InterPro"/>
</dbReference>
<feature type="region of interest" description="Disordered" evidence="2">
    <location>
        <begin position="233"/>
        <end position="259"/>
    </location>
</feature>
<dbReference type="SUPFAM" id="SSF54160">
    <property type="entry name" value="Chromo domain-like"/>
    <property type="match status" value="1"/>
</dbReference>
<dbReference type="SUPFAM" id="SSF50630">
    <property type="entry name" value="Acid proteases"/>
    <property type="match status" value="1"/>
</dbReference>
<dbReference type="InterPro" id="IPR045358">
    <property type="entry name" value="Ty3_capsid"/>
</dbReference>
<dbReference type="Pfam" id="PF19259">
    <property type="entry name" value="Ty3_capsid"/>
    <property type="match status" value="1"/>
</dbReference>
<evidence type="ECO:0000313" key="6">
    <source>
        <dbReference type="Proteomes" id="UP000595140"/>
    </source>
</evidence>
<dbReference type="PANTHER" id="PTHR46148:SF52">
    <property type="entry name" value="OS04G0603800 PROTEIN"/>
    <property type="match status" value="1"/>
</dbReference>
<keyword evidence="6" id="KW-1185">Reference proteome</keyword>
<sequence>MSTPTPETPAQGAITMDDLLQAINNLSAELQTTKGQVAALAATAPHGEPRWNRPPSTGWRPPPNRPPNGGHNTEAIPRMRVEAPRFNEDDPAGWIFRIQTYFDYFLTPEGERLQLVAMLIDYPASDWFRYYQTNNCGTSWEAFLIAVRQRFDPDYYENYIGSLSKLHQTTSVLAYQSAFENILNKIAGVPEPTLIAMYVSGLHQPVQREVNLRNPRTLQEAFGLAREMSATHQDSSAFRRPWPTRQPGLGSSGVTQVNPPTTTTGTWVTTPAPAQPLPIIKVTQAQKNERSKKGLCWYCEEKWTPGHNCKSRFLAYMGPDDDDPSNEVELDSPPEVDDAVILADVSSLHSLAGSPSSRALKLVGSVNNQEVNVLLDSGSTHNFVHPAVAERLALVLHPVPPFRVYVGNGDSLRCAYSCPRTPLLLQGTLFEVDLFLLEIHGPDVVLGVQWLQTLGKERAEVLEDIRTNLTKMQQQMRERANSHRQDVTFQVSDQVLLKIQQYRQHSLARPRSSKLARRYYGPFEVIERIGPVAYRLCLPDGCRIHDVFHVSLLRPFVSGHQPLPSPSLPADLLRGREVAVPLSVGMRRTVLDNGKPQEQCLVRWSDDGGALTTWEPIEHLCTHFPDLALEDKAVLNPGGVDTGLTLHEELSDTGHDAIPTTREDHADCEEEREEVQQTGRPKRNTRRPQRYEDYV</sequence>
<keyword evidence="1" id="KW-0175">Coiled coil</keyword>